<gene>
    <name evidence="1" type="ORF">GCM10011346_20700</name>
</gene>
<keyword evidence="2" id="KW-1185">Reference proteome</keyword>
<accession>A0ABQ2NUH4</accession>
<name>A0ABQ2NUH4_9BACI</name>
<evidence type="ECO:0000313" key="1">
    <source>
        <dbReference type="EMBL" id="GGP10869.1"/>
    </source>
</evidence>
<reference evidence="2" key="1">
    <citation type="journal article" date="2019" name="Int. J. Syst. Evol. Microbiol.">
        <title>The Global Catalogue of Microorganisms (GCM) 10K type strain sequencing project: providing services to taxonomists for standard genome sequencing and annotation.</title>
        <authorList>
            <consortium name="The Broad Institute Genomics Platform"/>
            <consortium name="The Broad Institute Genome Sequencing Center for Infectious Disease"/>
            <person name="Wu L."/>
            <person name="Ma J."/>
        </authorList>
    </citation>
    <scope>NUCLEOTIDE SEQUENCE [LARGE SCALE GENOMIC DNA]</scope>
    <source>
        <strain evidence="2">CGMCC 1.7693</strain>
    </source>
</reference>
<dbReference type="Proteomes" id="UP000641206">
    <property type="component" value="Unassembled WGS sequence"/>
</dbReference>
<comment type="caution">
    <text evidence="1">The sequence shown here is derived from an EMBL/GenBank/DDBJ whole genome shotgun (WGS) entry which is preliminary data.</text>
</comment>
<sequence>MLYDGILYVTRKGVNNEPAKNMKSAIPRVTGMLLNGVRKLPNISIGKMVKETVVILPEIVILCSAPQLLHFIGL</sequence>
<proteinExistence type="predicted"/>
<dbReference type="EMBL" id="BMLW01000005">
    <property type="protein sequence ID" value="GGP10869.1"/>
    <property type="molecule type" value="Genomic_DNA"/>
</dbReference>
<organism evidence="1 2">
    <name type="scientific">Oceanobacillus neutriphilus</name>
    <dbReference type="NCBI Taxonomy" id="531815"/>
    <lineage>
        <taxon>Bacteria</taxon>
        <taxon>Bacillati</taxon>
        <taxon>Bacillota</taxon>
        <taxon>Bacilli</taxon>
        <taxon>Bacillales</taxon>
        <taxon>Bacillaceae</taxon>
        <taxon>Oceanobacillus</taxon>
    </lineage>
</organism>
<protein>
    <submittedName>
        <fullName evidence="1">Uncharacterized protein</fullName>
    </submittedName>
</protein>
<evidence type="ECO:0000313" key="2">
    <source>
        <dbReference type="Proteomes" id="UP000641206"/>
    </source>
</evidence>